<gene>
    <name evidence="2" type="ORF">SCABRO_00970</name>
</gene>
<keyword evidence="1" id="KW-0456">Lyase</keyword>
<reference evidence="2 3" key="1">
    <citation type="submission" date="2014-10" db="EMBL/GenBank/DDBJ databases">
        <title>Draft genome of anammox bacterium scalindua brodae, obtained using differential coverage binning of sequence data from two enrichment reactors.</title>
        <authorList>
            <person name="Speth D.R."/>
            <person name="Russ L."/>
            <person name="Kartal B."/>
            <person name="Op den Camp H.J."/>
            <person name="Dutilh B.E."/>
            <person name="Jetten M.S."/>
        </authorList>
    </citation>
    <scope>NUCLEOTIDE SEQUENCE [LARGE SCALE GENOMIC DNA]</scope>
    <source>
        <strain evidence="2">RU1</strain>
    </source>
</reference>
<dbReference type="InterPro" id="IPR050075">
    <property type="entry name" value="LeuD"/>
</dbReference>
<protein>
    <submittedName>
        <fullName evidence="2">3-isopropylmalate dehydratase small subunit</fullName>
    </submittedName>
</protein>
<dbReference type="PANTHER" id="PTHR43345">
    <property type="entry name" value="3-ISOPROPYLMALATE DEHYDRATASE SMALL SUBUNIT 2-RELATED-RELATED"/>
    <property type="match status" value="1"/>
</dbReference>
<accession>A0A0B0EJR0</accession>
<proteinExistence type="predicted"/>
<comment type="caution">
    <text evidence="2">The sequence shown here is derived from an EMBL/GenBank/DDBJ whole genome shotgun (WGS) entry which is preliminary data.</text>
</comment>
<organism evidence="2 3">
    <name type="scientific">Candidatus Scalindua brodae</name>
    <dbReference type="NCBI Taxonomy" id="237368"/>
    <lineage>
        <taxon>Bacteria</taxon>
        <taxon>Pseudomonadati</taxon>
        <taxon>Planctomycetota</taxon>
        <taxon>Candidatus Brocadiia</taxon>
        <taxon>Candidatus Brocadiales</taxon>
        <taxon>Candidatus Scalinduaceae</taxon>
        <taxon>Candidatus Scalindua</taxon>
    </lineage>
</organism>
<dbReference type="GO" id="GO:0016829">
    <property type="term" value="F:lyase activity"/>
    <property type="evidence" value="ECO:0007669"/>
    <property type="project" value="UniProtKB-KW"/>
</dbReference>
<name>A0A0B0EJR0_9BACT</name>
<dbReference type="SUPFAM" id="SSF52016">
    <property type="entry name" value="LeuD/IlvD-like"/>
    <property type="match status" value="1"/>
</dbReference>
<dbReference type="eggNOG" id="COG0066">
    <property type="taxonomic scope" value="Bacteria"/>
</dbReference>
<sequence length="119" mass="13211">MKVMKFSKNVTTNNVIFYSGLKEGSLRDHVLVTDNNIGENDSNEHIQTAINAIKASGIEYVVAPGFAEGFHKNAVTIGLHLIKCNDSKALEKGDNIEIYLKEGLIHNIDTEQECKFKSM</sequence>
<dbReference type="AlphaFoldDB" id="A0A0B0EJR0"/>
<evidence type="ECO:0000313" key="2">
    <source>
        <dbReference type="EMBL" id="KHE93287.1"/>
    </source>
</evidence>
<dbReference type="InterPro" id="IPR015928">
    <property type="entry name" value="Aconitase/3IPM_dehydase_swvl"/>
</dbReference>
<dbReference type="PANTHER" id="PTHR43345:SF2">
    <property type="entry name" value="3-ISOPROPYLMALATE DEHYDRATASE SMALL SUBUNIT 1"/>
    <property type="match status" value="1"/>
</dbReference>
<dbReference type="EMBL" id="JRYO01000066">
    <property type="protein sequence ID" value="KHE93287.1"/>
    <property type="molecule type" value="Genomic_DNA"/>
</dbReference>
<evidence type="ECO:0000313" key="3">
    <source>
        <dbReference type="Proteomes" id="UP000030652"/>
    </source>
</evidence>
<dbReference type="Gene3D" id="3.20.19.10">
    <property type="entry name" value="Aconitase, domain 4"/>
    <property type="match status" value="1"/>
</dbReference>
<evidence type="ECO:0000256" key="1">
    <source>
        <dbReference type="ARBA" id="ARBA00023239"/>
    </source>
</evidence>
<dbReference type="Proteomes" id="UP000030652">
    <property type="component" value="Unassembled WGS sequence"/>
</dbReference>